<dbReference type="AlphaFoldDB" id="A0A971M318"/>
<gene>
    <name evidence="2" type="ORF">GXY80_04630</name>
</gene>
<organism evidence="2 3">
    <name type="scientific">Syntrophorhabdus aromaticivorans</name>
    <dbReference type="NCBI Taxonomy" id="328301"/>
    <lineage>
        <taxon>Bacteria</taxon>
        <taxon>Pseudomonadati</taxon>
        <taxon>Thermodesulfobacteriota</taxon>
        <taxon>Syntrophorhabdia</taxon>
        <taxon>Syntrophorhabdales</taxon>
        <taxon>Syntrophorhabdaceae</taxon>
        <taxon>Syntrophorhabdus</taxon>
    </lineage>
</organism>
<proteinExistence type="predicted"/>
<reference evidence="2" key="2">
    <citation type="submission" date="2020-01" db="EMBL/GenBank/DDBJ databases">
        <authorList>
            <person name="Campanaro S."/>
        </authorList>
    </citation>
    <scope>NUCLEOTIDE SEQUENCE</scope>
    <source>
        <strain evidence="2">AS06rmzACSIP_7</strain>
    </source>
</reference>
<sequence>MAELYSVGKKTNKETVEEIIAGLEAMGTYIPTSEVVRREYRHVLLKEYEEYIEMHEREKHDTIPPNTPDGEETGER</sequence>
<feature type="region of interest" description="Disordered" evidence="1">
    <location>
        <begin position="55"/>
        <end position="76"/>
    </location>
</feature>
<accession>A0A971M318</accession>
<protein>
    <submittedName>
        <fullName evidence="2">Uncharacterized protein</fullName>
    </submittedName>
</protein>
<comment type="caution">
    <text evidence="2">The sequence shown here is derived from an EMBL/GenBank/DDBJ whole genome shotgun (WGS) entry which is preliminary data.</text>
</comment>
<evidence type="ECO:0000313" key="2">
    <source>
        <dbReference type="EMBL" id="NLW34755.1"/>
    </source>
</evidence>
<evidence type="ECO:0000256" key="1">
    <source>
        <dbReference type="SAM" id="MobiDB-lite"/>
    </source>
</evidence>
<dbReference type="Proteomes" id="UP000777265">
    <property type="component" value="Unassembled WGS sequence"/>
</dbReference>
<reference evidence="2" key="1">
    <citation type="journal article" date="2020" name="Biotechnol. Biofuels">
        <title>New insights from the biogas microbiome by comprehensive genome-resolved metagenomics of nearly 1600 species originating from multiple anaerobic digesters.</title>
        <authorList>
            <person name="Campanaro S."/>
            <person name="Treu L."/>
            <person name="Rodriguez-R L.M."/>
            <person name="Kovalovszki A."/>
            <person name="Ziels R.M."/>
            <person name="Maus I."/>
            <person name="Zhu X."/>
            <person name="Kougias P.G."/>
            <person name="Basile A."/>
            <person name="Luo G."/>
            <person name="Schluter A."/>
            <person name="Konstantinidis K.T."/>
            <person name="Angelidaki I."/>
        </authorList>
    </citation>
    <scope>NUCLEOTIDE SEQUENCE</scope>
    <source>
        <strain evidence="2">AS06rmzACSIP_7</strain>
    </source>
</reference>
<evidence type="ECO:0000313" key="3">
    <source>
        <dbReference type="Proteomes" id="UP000777265"/>
    </source>
</evidence>
<name>A0A971M318_9BACT</name>
<dbReference type="EMBL" id="JAAYEE010000081">
    <property type="protein sequence ID" value="NLW34755.1"/>
    <property type="molecule type" value="Genomic_DNA"/>
</dbReference>